<evidence type="ECO:0000313" key="2">
    <source>
        <dbReference type="Proteomes" id="UP000708148"/>
    </source>
</evidence>
<dbReference type="AlphaFoldDB" id="A0A8S1IPL3"/>
<dbReference type="Proteomes" id="UP000708148">
    <property type="component" value="Unassembled WGS sequence"/>
</dbReference>
<protein>
    <submittedName>
        <fullName evidence="1">Uncharacterized protein</fullName>
    </submittedName>
</protein>
<evidence type="ECO:0000313" key="1">
    <source>
        <dbReference type="EMBL" id="CAD7696219.1"/>
    </source>
</evidence>
<gene>
    <name evidence="1" type="ORF">OSTQU699_LOCUS1580</name>
</gene>
<proteinExistence type="predicted"/>
<accession>A0A8S1IPL3</accession>
<organism evidence="1 2">
    <name type="scientific">Ostreobium quekettii</name>
    <dbReference type="NCBI Taxonomy" id="121088"/>
    <lineage>
        <taxon>Eukaryota</taxon>
        <taxon>Viridiplantae</taxon>
        <taxon>Chlorophyta</taxon>
        <taxon>core chlorophytes</taxon>
        <taxon>Ulvophyceae</taxon>
        <taxon>TCBD clade</taxon>
        <taxon>Bryopsidales</taxon>
        <taxon>Ostreobineae</taxon>
        <taxon>Ostreobiaceae</taxon>
        <taxon>Ostreobium</taxon>
    </lineage>
</organism>
<dbReference type="EMBL" id="CAJHUC010000446">
    <property type="protein sequence ID" value="CAD7696219.1"/>
    <property type="molecule type" value="Genomic_DNA"/>
</dbReference>
<comment type="caution">
    <text evidence="1">The sequence shown here is derived from an EMBL/GenBank/DDBJ whole genome shotgun (WGS) entry which is preliminary data.</text>
</comment>
<sequence>MPTWYGYADQRPIVCTVNTVVKLHPLLLIDGSVLLPQPPVDYFPVCKRWINLASQRQSHNGSEDVLQMRTDAKHCVMKAPVLCHTSYGLHDRKSLDGWNCENRPVDSCWMEQQ</sequence>
<reference evidence="1" key="1">
    <citation type="submission" date="2020-12" db="EMBL/GenBank/DDBJ databases">
        <authorList>
            <person name="Iha C."/>
        </authorList>
    </citation>
    <scope>NUCLEOTIDE SEQUENCE</scope>
</reference>
<keyword evidence="2" id="KW-1185">Reference proteome</keyword>
<name>A0A8S1IPL3_9CHLO</name>